<feature type="region of interest" description="Disordered" evidence="1">
    <location>
        <begin position="57"/>
        <end position="80"/>
    </location>
</feature>
<dbReference type="Proteomes" id="UP000239706">
    <property type="component" value="Unassembled WGS sequence"/>
</dbReference>
<dbReference type="RefSeq" id="WP_106064068.1">
    <property type="nucleotide sequence ID" value="NZ_PVXO01000052.1"/>
</dbReference>
<proteinExistence type="predicted"/>
<feature type="transmembrane region" description="Helical" evidence="2">
    <location>
        <begin position="5"/>
        <end position="22"/>
    </location>
</feature>
<keyword evidence="2" id="KW-1133">Transmembrane helix</keyword>
<feature type="transmembrane region" description="Helical" evidence="2">
    <location>
        <begin position="28"/>
        <end position="51"/>
    </location>
</feature>
<feature type="compositionally biased region" description="Basic residues" evidence="1">
    <location>
        <begin position="71"/>
        <end position="80"/>
    </location>
</feature>
<feature type="compositionally biased region" description="Low complexity" evidence="1">
    <location>
        <begin position="60"/>
        <end position="70"/>
    </location>
</feature>
<comment type="caution">
    <text evidence="3">The sequence shown here is derived from an EMBL/GenBank/DDBJ whole genome shotgun (WGS) entry which is preliminary data.</text>
</comment>
<evidence type="ECO:0000256" key="2">
    <source>
        <dbReference type="SAM" id="Phobius"/>
    </source>
</evidence>
<organism evidence="3 4">
    <name type="scientific">Clostridium liquoris</name>
    <dbReference type="NCBI Taxonomy" id="1289519"/>
    <lineage>
        <taxon>Bacteria</taxon>
        <taxon>Bacillati</taxon>
        <taxon>Bacillota</taxon>
        <taxon>Clostridia</taxon>
        <taxon>Eubacteriales</taxon>
        <taxon>Clostridiaceae</taxon>
        <taxon>Clostridium</taxon>
    </lineage>
</organism>
<evidence type="ECO:0000313" key="3">
    <source>
        <dbReference type="EMBL" id="PRR78070.1"/>
    </source>
</evidence>
<accession>A0A2T0B2E5</accession>
<keyword evidence="4" id="KW-1185">Reference proteome</keyword>
<keyword evidence="2" id="KW-0812">Transmembrane</keyword>
<keyword evidence="2" id="KW-0472">Membrane</keyword>
<sequence length="80" mass="9167">MKNIILYTLAGMGIAAIWGYFADLSKGNVAGFISKIFFVSTFIFAMQYSIYRSKKKYKKNNNQTNNVKPNTKSKKSNKRK</sequence>
<reference evidence="3 4" key="1">
    <citation type="submission" date="2018-03" db="EMBL/GenBank/DDBJ databases">
        <title>Genome sequence of Clostridium liquoris DSM 100320.</title>
        <authorList>
            <person name="Poehlein A."/>
            <person name="Daniel R."/>
        </authorList>
    </citation>
    <scope>NUCLEOTIDE SEQUENCE [LARGE SCALE GENOMIC DNA]</scope>
    <source>
        <strain evidence="3 4">DSM 100320</strain>
    </source>
</reference>
<evidence type="ECO:0000313" key="4">
    <source>
        <dbReference type="Proteomes" id="UP000239706"/>
    </source>
</evidence>
<dbReference type="OrthoDB" id="1935657at2"/>
<gene>
    <name evidence="3" type="ORF">CLLI_19900</name>
</gene>
<dbReference type="EMBL" id="PVXO01000052">
    <property type="protein sequence ID" value="PRR78070.1"/>
    <property type="molecule type" value="Genomic_DNA"/>
</dbReference>
<evidence type="ECO:0000256" key="1">
    <source>
        <dbReference type="SAM" id="MobiDB-lite"/>
    </source>
</evidence>
<name>A0A2T0B2E5_9CLOT</name>
<dbReference type="AlphaFoldDB" id="A0A2T0B2E5"/>
<protein>
    <submittedName>
        <fullName evidence="3">Uncharacterized protein</fullName>
    </submittedName>
</protein>